<accession>A0AAJ6B360</accession>
<proteinExistence type="predicted"/>
<evidence type="ECO:0000313" key="2">
    <source>
        <dbReference type="Proteomes" id="UP001213972"/>
    </source>
</evidence>
<dbReference type="EMBL" id="CP119321">
    <property type="protein sequence ID" value="WEK12709.1"/>
    <property type="molecule type" value="Genomic_DNA"/>
</dbReference>
<sequence length="91" mass="9790">MKDILIDGHRLLTTNEIADAVIDYARLLHSTSKTDVVEFPTLHDGELSHCSLLLSAHVGVAVLDADAVLAPLMPGAEMACAEIERRAATLR</sequence>
<gene>
    <name evidence="1" type="ORF">P0Y48_09525</name>
</gene>
<organism evidence="1 2">
    <name type="scientific">Candidatus Microbacterium phytovorans</name>
    <dbReference type="NCBI Taxonomy" id="3121374"/>
    <lineage>
        <taxon>Bacteria</taxon>
        <taxon>Bacillati</taxon>
        <taxon>Actinomycetota</taxon>
        <taxon>Actinomycetes</taxon>
        <taxon>Micrococcales</taxon>
        <taxon>Microbacteriaceae</taxon>
        <taxon>Microbacterium</taxon>
    </lineage>
</organism>
<dbReference type="AlphaFoldDB" id="A0AAJ6B360"/>
<dbReference type="Proteomes" id="UP001213972">
    <property type="component" value="Chromosome"/>
</dbReference>
<protein>
    <submittedName>
        <fullName evidence="1">Uncharacterized protein</fullName>
    </submittedName>
</protein>
<reference evidence="1" key="1">
    <citation type="submission" date="2023-03" db="EMBL/GenBank/DDBJ databases">
        <title>Andean soil-derived lignocellulolytic bacterial consortium as a source of novel taxa and putative plastic-active enzymes.</title>
        <authorList>
            <person name="Diaz-Garcia L."/>
            <person name="Chuvochina M."/>
            <person name="Feuerriegel G."/>
            <person name="Bunk B."/>
            <person name="Sproer C."/>
            <person name="Streit W.R."/>
            <person name="Rodriguez L.M."/>
            <person name="Overmann J."/>
            <person name="Jimenez D.J."/>
        </authorList>
    </citation>
    <scope>NUCLEOTIDE SEQUENCE</scope>
    <source>
        <strain evidence="1">MAG 4610</strain>
    </source>
</reference>
<evidence type="ECO:0000313" key="1">
    <source>
        <dbReference type="EMBL" id="WEK12709.1"/>
    </source>
</evidence>
<name>A0AAJ6B360_9MICO</name>